<evidence type="ECO:0000259" key="5">
    <source>
        <dbReference type="SMART" id="SM00382"/>
    </source>
</evidence>
<reference evidence="6 7" key="1">
    <citation type="submission" date="2016-10" db="EMBL/GenBank/DDBJ databases">
        <authorList>
            <person name="de Groot N.N."/>
        </authorList>
    </citation>
    <scope>NUCLEOTIDE SEQUENCE [LARGE SCALE GENOMIC DNA]</scope>
    <source>
        <strain evidence="6 7">IBRC-M10015</strain>
    </source>
</reference>
<dbReference type="InterPro" id="IPR050311">
    <property type="entry name" value="ORC1/CDC6"/>
</dbReference>
<proteinExistence type="inferred from homology"/>
<dbReference type="RefSeq" id="WP_092699107.1">
    <property type="nucleotide sequence ID" value="NZ_FNFC01000002.1"/>
</dbReference>
<dbReference type="SUPFAM" id="SSF52540">
    <property type="entry name" value="P-loop containing nucleoside triphosphate hydrolases"/>
    <property type="match status" value="1"/>
</dbReference>
<keyword evidence="2" id="KW-0235">DNA replication</keyword>
<dbReference type="InterPro" id="IPR027417">
    <property type="entry name" value="P-loop_NTPase"/>
</dbReference>
<dbReference type="InterPro" id="IPR049945">
    <property type="entry name" value="AAA_22"/>
</dbReference>
<evidence type="ECO:0000256" key="1">
    <source>
        <dbReference type="ARBA" id="ARBA00006184"/>
    </source>
</evidence>
<dbReference type="Pfam" id="PF22703">
    <property type="entry name" value="Cdc6_lid"/>
    <property type="match status" value="1"/>
</dbReference>
<dbReference type="PANTHER" id="PTHR10763:SF22">
    <property type="entry name" value="ORC1-TYPE DNA REPLICATION PROTEIN"/>
    <property type="match status" value="1"/>
</dbReference>
<dbReference type="Pfam" id="PF13401">
    <property type="entry name" value="AAA_22"/>
    <property type="match status" value="1"/>
</dbReference>
<accession>A0A1G8STD6</accession>
<dbReference type="SMART" id="SM00382">
    <property type="entry name" value="AAA"/>
    <property type="match status" value="1"/>
</dbReference>
<evidence type="ECO:0000313" key="7">
    <source>
        <dbReference type="Proteomes" id="UP000198856"/>
    </source>
</evidence>
<keyword evidence="7" id="KW-1185">Reference proteome</keyword>
<dbReference type="GO" id="GO:0016887">
    <property type="term" value="F:ATP hydrolysis activity"/>
    <property type="evidence" value="ECO:0007669"/>
    <property type="project" value="InterPro"/>
</dbReference>
<dbReference type="CDD" id="cd18139">
    <property type="entry name" value="HLD_clamp_RarA"/>
    <property type="match status" value="1"/>
</dbReference>
<dbReference type="AlphaFoldDB" id="A0A1G8STD6"/>
<evidence type="ECO:0000256" key="3">
    <source>
        <dbReference type="ARBA" id="ARBA00022741"/>
    </source>
</evidence>
<dbReference type="EMBL" id="FNFC01000002">
    <property type="protein sequence ID" value="SDJ32423.1"/>
    <property type="molecule type" value="Genomic_DNA"/>
</dbReference>
<dbReference type="PANTHER" id="PTHR10763">
    <property type="entry name" value="CELL DIVISION CONTROL PROTEIN 6-RELATED"/>
    <property type="match status" value="1"/>
</dbReference>
<dbReference type="OrthoDB" id="270161at2157"/>
<dbReference type="Proteomes" id="UP000198856">
    <property type="component" value="Unassembled WGS sequence"/>
</dbReference>
<dbReference type="Gene3D" id="3.40.50.300">
    <property type="entry name" value="P-loop containing nucleotide triphosphate hydrolases"/>
    <property type="match status" value="1"/>
</dbReference>
<protein>
    <submittedName>
        <fullName evidence="6">Cdc6-related protein, AAA superfamily ATPase</fullName>
    </submittedName>
</protein>
<dbReference type="GO" id="GO:0006260">
    <property type="term" value="P:DNA replication"/>
    <property type="evidence" value="ECO:0007669"/>
    <property type="project" value="UniProtKB-KW"/>
</dbReference>
<evidence type="ECO:0000313" key="6">
    <source>
        <dbReference type="EMBL" id="SDJ32423.1"/>
    </source>
</evidence>
<name>A0A1G8STD6_9EURY</name>
<comment type="similarity">
    <text evidence="1">Belongs to the CDC6/cdc18 family.</text>
</comment>
<sequence length="347" mass="39163">MITDARALRPQFIPRDMVHRQGAIDQMVSIIDPLKWSVSSDNISIFGPSGSGKTTLAKYVLRKMERSHLDYRWGYVNCMSESSKTGALHRVLRDCRLGQDIRRAGTPASEYFERIREFDGVLVFVVDEADVLDEPELIAALADMEGVCLITICIDQDEFHASLRDQERVRSRLRAAETITLDKYSYSQLSDIIRYRVDHGLDAGRVDDEAVEYIADIAAGDARRGIAYLRRAARHVQDGSAETLTVDVVRDVADDAQANLRERRIRYLGTHKRALYDLVEAGGPDGVSAGELHQEYQKSVQNPKVRRTVRRYLDSLERYELIESYGSTSATRYKTIGSKAAEAARQT</sequence>
<keyword evidence="3" id="KW-0547">Nucleotide-binding</keyword>
<dbReference type="InterPro" id="IPR003593">
    <property type="entry name" value="AAA+_ATPase"/>
</dbReference>
<gene>
    <name evidence="6" type="ORF">SAMN05216226_102134</name>
</gene>
<evidence type="ECO:0000256" key="2">
    <source>
        <dbReference type="ARBA" id="ARBA00022705"/>
    </source>
</evidence>
<keyword evidence="4" id="KW-0067">ATP-binding</keyword>
<dbReference type="Gene3D" id="1.10.8.60">
    <property type="match status" value="1"/>
</dbReference>
<dbReference type="STRING" id="890420.SAMN05216226_102134"/>
<evidence type="ECO:0000256" key="4">
    <source>
        <dbReference type="ARBA" id="ARBA00022840"/>
    </source>
</evidence>
<feature type="domain" description="AAA+ ATPase" evidence="5">
    <location>
        <begin position="39"/>
        <end position="180"/>
    </location>
</feature>
<dbReference type="GO" id="GO:0005524">
    <property type="term" value="F:ATP binding"/>
    <property type="evidence" value="ECO:0007669"/>
    <property type="project" value="UniProtKB-KW"/>
</dbReference>
<organism evidence="6 7">
    <name type="scientific">Halovenus aranensis</name>
    <dbReference type="NCBI Taxonomy" id="890420"/>
    <lineage>
        <taxon>Archaea</taxon>
        <taxon>Methanobacteriati</taxon>
        <taxon>Methanobacteriota</taxon>
        <taxon>Stenosarchaea group</taxon>
        <taxon>Halobacteria</taxon>
        <taxon>Halobacteriales</taxon>
        <taxon>Haloarculaceae</taxon>
        <taxon>Halovenus</taxon>
    </lineage>
</organism>
<dbReference type="InterPro" id="IPR055237">
    <property type="entry name" value="Cdc6_lid"/>
</dbReference>